<evidence type="ECO:0000313" key="4">
    <source>
        <dbReference type="Proteomes" id="UP001235723"/>
    </source>
</evidence>
<dbReference type="Pfam" id="PF13683">
    <property type="entry name" value="rve_3"/>
    <property type="match status" value="1"/>
</dbReference>
<dbReference type="PANTHER" id="PTHR37936:SF3">
    <property type="entry name" value="TRANSPOSASE INSC FOR INSERTION ELEMENT IS2A-RELATED"/>
    <property type="match status" value="1"/>
</dbReference>
<evidence type="ECO:0000313" key="3">
    <source>
        <dbReference type="EMBL" id="MDQ9295923.1"/>
    </source>
</evidence>
<evidence type="ECO:0000259" key="2">
    <source>
        <dbReference type="PROSITE" id="PS50994"/>
    </source>
</evidence>
<dbReference type="RefSeq" id="WP_309186417.1">
    <property type="nucleotide sequence ID" value="NZ_JAHCRN010000043.1"/>
</dbReference>
<dbReference type="InterPro" id="IPR009057">
    <property type="entry name" value="Homeodomain-like_sf"/>
</dbReference>
<feature type="domain" description="Integrase catalytic" evidence="2">
    <location>
        <begin position="229"/>
        <end position="399"/>
    </location>
</feature>
<comment type="similarity">
    <text evidence="1">Belongs to the transposase 8 family.</text>
</comment>
<dbReference type="Pfam" id="PF01527">
    <property type="entry name" value="HTH_Tnp_1"/>
    <property type="match status" value="1"/>
</dbReference>
<accession>A0ABU1C5K7</accession>
<dbReference type="InterPro" id="IPR048020">
    <property type="entry name" value="Transpos_IS3"/>
</dbReference>
<name>A0ABU1C5K7_9ESCH</name>
<comment type="caution">
    <text evidence="3">The sequence shown here is derived from an EMBL/GenBank/DDBJ whole genome shotgun (WGS) entry which is preliminary data.</text>
</comment>
<reference evidence="3 4" key="1">
    <citation type="submission" date="2021-05" db="EMBL/GenBank/DDBJ databases">
        <title>Genome sequence of E. marmotae isolates.</title>
        <authorList>
            <person name="Binsker U."/>
            <person name="Hammerl J.A."/>
        </authorList>
    </citation>
    <scope>NUCLEOTIDE SEQUENCE [LARGE SCALE GENOMIC DNA]</scope>
    <source>
        <strain evidence="3 4">21-MO00586</strain>
    </source>
</reference>
<dbReference type="InterPro" id="IPR002514">
    <property type="entry name" value="Transposase_8"/>
</dbReference>
<dbReference type="InterPro" id="IPR001584">
    <property type="entry name" value="Integrase_cat-core"/>
</dbReference>
<organism evidence="3 4">
    <name type="scientific">Escherichia marmotae</name>
    <dbReference type="NCBI Taxonomy" id="1499973"/>
    <lineage>
        <taxon>Bacteria</taxon>
        <taxon>Pseudomonadati</taxon>
        <taxon>Pseudomonadota</taxon>
        <taxon>Gammaproteobacteria</taxon>
        <taxon>Enterobacterales</taxon>
        <taxon>Enterobacteriaceae</taxon>
        <taxon>Escherichia</taxon>
    </lineage>
</organism>
<proteinExistence type="inferred from homology"/>
<dbReference type="Pfam" id="PF13276">
    <property type="entry name" value="HTH_21"/>
    <property type="match status" value="1"/>
</dbReference>
<protein>
    <submittedName>
        <fullName evidence="3">IS3 family transposase</fullName>
    </submittedName>
</protein>
<sequence length="411" mass="46466">MAGVLLGKEVRKRKTPQEKIAIIQQTMEPGMTVSHVARLHGIQPSLLFKWKKQYQEGSLTAVAAGEDVVPASELAAAIKQINQLQRLLGKKTMEVELLKEAVEYAQSRKLDSACTLVTFGQGIAPVSRVLGVSRAQLTLRMKASDNKPDKRRPRRDEAADAEVLSRILDIIGDMPAYGYRRVWAILRRQSRNEGLPFVNAKRVYRIMSENNLLLLHDKPSRQQREHKGRISVKESDQRWCSDGFEFGCDDGEKLRVTFVLDCCDREAIDWAASTGGYDKATVQDVMLGAIEKRFGDKVPEQSIQWLTDNGSAYRAHETRQFARELNLKPCTTAISSPQSNGMAERFVKTMKEDYIAFMPKPNVRTALHNIAVAIEHYNENHPHSALGYRSPREYLRQRACNGLSDNRCLEI</sequence>
<dbReference type="InterPro" id="IPR025948">
    <property type="entry name" value="HTH-like_dom"/>
</dbReference>
<dbReference type="PANTHER" id="PTHR37936">
    <property type="entry name" value="TRANSPOSASE INSC FOR INSERTION ELEMENT IS2A-RELATED"/>
    <property type="match status" value="1"/>
</dbReference>
<keyword evidence="4" id="KW-1185">Reference proteome</keyword>
<gene>
    <name evidence="3" type="ORF">KJE03_21050</name>
</gene>
<dbReference type="PROSITE" id="PS50994">
    <property type="entry name" value="INTEGRASE"/>
    <property type="match status" value="1"/>
</dbReference>
<dbReference type="InterPro" id="IPR012337">
    <property type="entry name" value="RNaseH-like_sf"/>
</dbReference>
<dbReference type="InterPro" id="IPR036397">
    <property type="entry name" value="RNaseH_sf"/>
</dbReference>
<dbReference type="NCBIfam" id="NF033516">
    <property type="entry name" value="transpos_IS3"/>
    <property type="match status" value="1"/>
</dbReference>
<dbReference type="Gene3D" id="3.30.420.10">
    <property type="entry name" value="Ribonuclease H-like superfamily/Ribonuclease H"/>
    <property type="match status" value="1"/>
</dbReference>
<dbReference type="Proteomes" id="UP001235723">
    <property type="component" value="Unassembled WGS sequence"/>
</dbReference>
<dbReference type="SUPFAM" id="SSF46689">
    <property type="entry name" value="Homeodomain-like"/>
    <property type="match status" value="1"/>
</dbReference>
<evidence type="ECO:0000256" key="1">
    <source>
        <dbReference type="ARBA" id="ARBA00009964"/>
    </source>
</evidence>
<dbReference type="EMBL" id="JAHCRT010000023">
    <property type="protein sequence ID" value="MDQ9295923.1"/>
    <property type="molecule type" value="Genomic_DNA"/>
</dbReference>
<dbReference type="SUPFAM" id="SSF53098">
    <property type="entry name" value="Ribonuclease H-like"/>
    <property type="match status" value="1"/>
</dbReference>